<organism evidence="2 3">
    <name type="scientific">Saccharopolyspora cebuensis</name>
    <dbReference type="NCBI Taxonomy" id="418759"/>
    <lineage>
        <taxon>Bacteria</taxon>
        <taxon>Bacillati</taxon>
        <taxon>Actinomycetota</taxon>
        <taxon>Actinomycetes</taxon>
        <taxon>Pseudonocardiales</taxon>
        <taxon>Pseudonocardiaceae</taxon>
        <taxon>Saccharopolyspora</taxon>
    </lineage>
</organism>
<evidence type="ECO:0000313" key="3">
    <source>
        <dbReference type="Proteomes" id="UP001564626"/>
    </source>
</evidence>
<feature type="transmembrane region" description="Helical" evidence="1">
    <location>
        <begin position="6"/>
        <end position="23"/>
    </location>
</feature>
<dbReference type="Proteomes" id="UP001564626">
    <property type="component" value="Unassembled WGS sequence"/>
</dbReference>
<gene>
    <name evidence="2" type="ORF">AB8O55_23695</name>
</gene>
<evidence type="ECO:0000256" key="1">
    <source>
        <dbReference type="SAM" id="Phobius"/>
    </source>
</evidence>
<keyword evidence="3" id="KW-1185">Reference proteome</keyword>
<proteinExistence type="predicted"/>
<accession>A0ABV4CMV4</accession>
<keyword evidence="1" id="KW-1133">Transmembrane helix</keyword>
<evidence type="ECO:0000313" key="2">
    <source>
        <dbReference type="EMBL" id="MEY8042425.1"/>
    </source>
</evidence>
<keyword evidence="1" id="KW-0472">Membrane</keyword>
<dbReference type="RefSeq" id="WP_345357017.1">
    <property type="nucleotide sequence ID" value="NZ_BAABII010000003.1"/>
</dbReference>
<sequence>MSAVEWLVVGGFVLLAAIVVRLIPEPAEPAEPAEPEPPEPAPEPAPRRPVVLWVISPDQTRFHLSTGPERALCGHPLRGTWFPADGLDGLRPGAHSACDGCLTSSLATPRRSGQALLAWRPRTPAAMPEPATWETDEFPALIAAYLDARTRTAPGRSSCLPGAAVLQRA</sequence>
<comment type="caution">
    <text evidence="2">The sequence shown here is derived from an EMBL/GenBank/DDBJ whole genome shotgun (WGS) entry which is preliminary data.</text>
</comment>
<protein>
    <submittedName>
        <fullName evidence="2">Uncharacterized protein</fullName>
    </submittedName>
</protein>
<keyword evidence="1" id="KW-0812">Transmembrane</keyword>
<reference evidence="2 3" key="1">
    <citation type="submission" date="2024-08" db="EMBL/GenBank/DDBJ databases">
        <title>Genome mining of Saccharopolyspora cebuensis PGLac3 from Nigerian medicinal plant.</title>
        <authorList>
            <person name="Ezeobiora C.E."/>
            <person name="Igbokwe N.H."/>
            <person name="Amin D.H."/>
            <person name="Mendie U.E."/>
        </authorList>
    </citation>
    <scope>NUCLEOTIDE SEQUENCE [LARGE SCALE GENOMIC DNA]</scope>
    <source>
        <strain evidence="2 3">PGLac3</strain>
    </source>
</reference>
<dbReference type="EMBL" id="JBGEHV010000056">
    <property type="protein sequence ID" value="MEY8042425.1"/>
    <property type="molecule type" value="Genomic_DNA"/>
</dbReference>
<name>A0ABV4CMV4_9PSEU</name>